<dbReference type="InterPro" id="IPR003607">
    <property type="entry name" value="HD/PDEase_dom"/>
</dbReference>
<evidence type="ECO:0000259" key="1">
    <source>
        <dbReference type="SMART" id="SM00471"/>
    </source>
</evidence>
<dbReference type="PANTHER" id="PTHR46246">
    <property type="entry name" value="GUANOSINE-3',5'-BIS(DIPHOSPHATE) 3'-PYROPHOSPHOHYDROLASE MESH1"/>
    <property type="match status" value="1"/>
</dbReference>
<organism evidence="2 3">
    <name type="scientific">Deinococcus proteolyticus (strain ATCC 35074 / DSM 20540 / JCM 6276 / NBRC 101906 / NCIMB 13154 / VKM Ac-1939 / CCM 2703 / MRP)</name>
    <dbReference type="NCBI Taxonomy" id="693977"/>
    <lineage>
        <taxon>Bacteria</taxon>
        <taxon>Thermotogati</taxon>
        <taxon>Deinococcota</taxon>
        <taxon>Deinococci</taxon>
        <taxon>Deinococcales</taxon>
        <taxon>Deinococcaceae</taxon>
        <taxon>Deinococcus</taxon>
    </lineage>
</organism>
<dbReference type="KEGG" id="dpt:Deipr_1490"/>
<proteinExistence type="predicted"/>
<dbReference type="Pfam" id="PF13328">
    <property type="entry name" value="HD_4"/>
    <property type="match status" value="1"/>
</dbReference>
<feature type="domain" description="HD/PDEase" evidence="1">
    <location>
        <begin position="32"/>
        <end position="152"/>
    </location>
</feature>
<accession>F0RJY3</accession>
<protein>
    <submittedName>
        <fullName evidence="2">Metal dependent phosphohydrolase</fullName>
    </submittedName>
</protein>
<gene>
    <name evidence="2" type="ordered locus">Deipr_1490</name>
</gene>
<dbReference type="PANTHER" id="PTHR46246:SF1">
    <property type="entry name" value="GUANOSINE-3',5'-BIS(DIPHOSPHATE) 3'-PYROPHOSPHOHYDROLASE MESH1"/>
    <property type="match status" value="1"/>
</dbReference>
<dbReference type="SMART" id="SM00471">
    <property type="entry name" value="HDc"/>
    <property type="match status" value="1"/>
</dbReference>
<keyword evidence="3" id="KW-1185">Reference proteome</keyword>
<dbReference type="SUPFAM" id="SSF109604">
    <property type="entry name" value="HD-domain/PDEase-like"/>
    <property type="match status" value="1"/>
</dbReference>
<keyword evidence="2" id="KW-0378">Hydrolase</keyword>
<dbReference type="AlphaFoldDB" id="F0RJY3"/>
<evidence type="ECO:0000313" key="2">
    <source>
        <dbReference type="EMBL" id="ADY26629.1"/>
    </source>
</evidence>
<dbReference type="OrthoDB" id="9802385at2"/>
<dbReference type="STRING" id="693977.Deipr_1490"/>
<name>F0RJY3_DEIPM</name>
<sequence>MFPLSDRFTDALNLAVHWHRGQFRKVGPGETERVPYLSHLLGVASVALEFGATEDEAIAALLHDALEDGPDNTGRDADDLRREILERFGPAVTAIVDDATDAAPKAGEEKAPWPERKRAYLAKLPSKPASSLLVSASDKLHNSRNILVDVLARPEAEREAYFDRFKQGQEGTLQYYRLLADTYSAIGEEALGPRPELRELFRELDRTVQALEAACGTEAGAVRQHEVLRV</sequence>
<reference evidence="3" key="1">
    <citation type="submission" date="2011-02" db="EMBL/GenBank/DDBJ databases">
        <title>The complete sequence of chromosome of Deinococcus proteolyticus DSM 20540.</title>
        <authorList>
            <consortium name="US DOE Joint Genome Institute (JGI-PGF)"/>
            <person name="Lucas S."/>
            <person name="Copeland A."/>
            <person name="Lapidus A."/>
            <person name="Bruce D."/>
            <person name="Goodwin L."/>
            <person name="Pitluck S."/>
            <person name="Kyrpides N."/>
            <person name="Mavromatis K."/>
            <person name="Pagani I."/>
            <person name="Ivanova N."/>
            <person name="Ovchinnikova G."/>
            <person name="Zeytun A."/>
            <person name="Detter J.C."/>
            <person name="Han C."/>
            <person name="Land M."/>
            <person name="Hauser L."/>
            <person name="Markowitz V."/>
            <person name="Cheng J.-F."/>
            <person name="Hugenholtz P."/>
            <person name="Woyke T."/>
            <person name="Wu D."/>
            <person name="Pukall R."/>
            <person name="Steenblock K."/>
            <person name="Brambilla E."/>
            <person name="Klenk H.-P."/>
            <person name="Eisen J.A."/>
        </authorList>
    </citation>
    <scope>NUCLEOTIDE SEQUENCE [LARGE SCALE GENOMIC DNA]</scope>
    <source>
        <strain evidence="3">ATCC 35074 / DSM 20540 / JCM 6276 / NBRC 101906 / NCIMB 13154 / VKM Ac-1939 / CCM 2703 / MRP</strain>
    </source>
</reference>
<dbReference type="HOGENOM" id="CLU_084517_2_1_0"/>
<dbReference type="EMBL" id="CP002536">
    <property type="protein sequence ID" value="ADY26629.1"/>
    <property type="molecule type" value="Genomic_DNA"/>
</dbReference>
<evidence type="ECO:0000313" key="3">
    <source>
        <dbReference type="Proteomes" id="UP000007718"/>
    </source>
</evidence>
<dbReference type="eggNOG" id="COG0317">
    <property type="taxonomic scope" value="Bacteria"/>
</dbReference>
<reference evidence="2 3" key="2">
    <citation type="journal article" date="2012" name="Stand. Genomic Sci.">
        <title>Complete genome sequence of the orange-red pigmented, radioresistant Deinococcus proteolyticus type strain (MRP(T)).</title>
        <authorList>
            <person name="Copeland A."/>
            <person name="Zeytun A."/>
            <person name="Yassawong M."/>
            <person name="Nolan M."/>
            <person name="Lucas S."/>
            <person name="Hammon N."/>
            <person name="Deshpande S."/>
            <person name="Cheng J.F."/>
            <person name="Han C."/>
            <person name="Tapia R."/>
            <person name="Goodwin L.A."/>
            <person name="Pitluck S."/>
            <person name="Mavromatis K."/>
            <person name="Liolios K."/>
            <person name="Pagani I."/>
            <person name="Ivanova N."/>
            <person name="Mikhailova N."/>
            <person name="Pati A."/>
            <person name="Chen A."/>
            <person name="Palaniappan K."/>
            <person name="Land M."/>
            <person name="Hauser L."/>
            <person name="Jeffries C.D."/>
            <person name="Brambilla E.M."/>
            <person name="Rohde M."/>
            <person name="Sikorski J."/>
            <person name="Pukall R."/>
            <person name="Goker M."/>
            <person name="Detter J.C."/>
            <person name="Woyke T."/>
            <person name="Bristow J."/>
            <person name="Eisen J.A."/>
            <person name="Markowitz V."/>
            <person name="Hugenholtz P."/>
            <person name="Kyrpides N.C."/>
            <person name="Klenk H.P."/>
            <person name="Lapidus A."/>
        </authorList>
    </citation>
    <scope>NUCLEOTIDE SEQUENCE [LARGE SCALE GENOMIC DNA]</scope>
    <source>
        <strain evidence="3">ATCC 35074 / DSM 20540 / JCM 6276 / NBRC 101906 / NCIMB 13154 / VKM Ac-1939 / CCM 2703 / MRP</strain>
    </source>
</reference>
<dbReference type="RefSeq" id="WP_013615237.1">
    <property type="nucleotide sequence ID" value="NC_015161.1"/>
</dbReference>
<dbReference type="InterPro" id="IPR052194">
    <property type="entry name" value="MESH1"/>
</dbReference>
<dbReference type="GO" id="GO:0008893">
    <property type="term" value="F:guanosine-3',5'-bis(diphosphate) 3'-diphosphatase activity"/>
    <property type="evidence" value="ECO:0007669"/>
    <property type="project" value="TreeGrafter"/>
</dbReference>
<dbReference type="Proteomes" id="UP000007718">
    <property type="component" value="Chromosome"/>
</dbReference>
<dbReference type="Gene3D" id="1.10.3210.10">
    <property type="entry name" value="Hypothetical protein af1432"/>
    <property type="match status" value="1"/>
</dbReference>